<protein>
    <submittedName>
        <fullName evidence="2">Uncharacterized protein</fullName>
    </submittedName>
</protein>
<accession>A0A0F8WLV5</accession>
<dbReference type="AlphaFoldDB" id="A0A0F8WLV5"/>
<dbReference type="OrthoDB" id="5238363at2759"/>
<organism evidence="2 3">
    <name type="scientific">Aspergillus ochraceoroseus</name>
    <dbReference type="NCBI Taxonomy" id="138278"/>
    <lineage>
        <taxon>Eukaryota</taxon>
        <taxon>Fungi</taxon>
        <taxon>Dikarya</taxon>
        <taxon>Ascomycota</taxon>
        <taxon>Pezizomycotina</taxon>
        <taxon>Eurotiomycetes</taxon>
        <taxon>Eurotiomycetidae</taxon>
        <taxon>Eurotiales</taxon>
        <taxon>Aspergillaceae</taxon>
        <taxon>Aspergillus</taxon>
        <taxon>Aspergillus subgen. Nidulantes</taxon>
    </lineage>
</organism>
<comment type="caution">
    <text evidence="2">The sequence shown here is derived from an EMBL/GenBank/DDBJ whole genome shotgun (WGS) entry which is preliminary data.</text>
</comment>
<proteinExistence type="predicted"/>
<dbReference type="VEuPathDB" id="FungiDB:P175DRAFT_0503717"/>
<name>A0A0F8WLV5_9EURO</name>
<evidence type="ECO:0000313" key="2">
    <source>
        <dbReference type="EMBL" id="KKK18685.1"/>
    </source>
</evidence>
<feature type="compositionally biased region" description="Basic and acidic residues" evidence="1">
    <location>
        <begin position="158"/>
        <end position="177"/>
    </location>
</feature>
<feature type="region of interest" description="Disordered" evidence="1">
    <location>
        <begin position="154"/>
        <end position="177"/>
    </location>
</feature>
<dbReference type="Proteomes" id="UP000034947">
    <property type="component" value="Unassembled WGS sequence"/>
</dbReference>
<keyword evidence="3" id="KW-1185">Reference proteome</keyword>
<evidence type="ECO:0000313" key="3">
    <source>
        <dbReference type="Proteomes" id="UP000034947"/>
    </source>
</evidence>
<reference evidence="2 3" key="1">
    <citation type="submission" date="2015-02" db="EMBL/GenBank/DDBJ databases">
        <title>Draft Genome Sequences of Two Closely-Related Aflatoxigenic Aspergillus Species Obtained from the Cote d'Ivoire.</title>
        <authorList>
            <person name="Moore G.G."/>
            <person name="Beltz S.B."/>
            <person name="Mack B.M."/>
        </authorList>
    </citation>
    <scope>NUCLEOTIDE SEQUENCE [LARGE SCALE GENOMIC DNA]</scope>
    <source>
        <strain evidence="2 3">SRRC1432</strain>
    </source>
</reference>
<evidence type="ECO:0000256" key="1">
    <source>
        <dbReference type="SAM" id="MobiDB-lite"/>
    </source>
</evidence>
<gene>
    <name evidence="2" type="ORF">AOCH_005285</name>
</gene>
<sequence length="177" mass="20593">MKVLVSTKQFSLRFSPKAVTPPIALRYLSSPVNPIRPKIEHLCDNRDPNTLWWRVSVKDIQDHKRVVRSWCARRTRHAFIRELKGRGFDEEGRRLPNSIKSPPEDGIGGNLRGSVNIWIKPTCIEEKYSAVQAEVKTLMDALFRELQIHHQKQLWQSRKNESKSREKPKDGESENVD</sequence>
<dbReference type="EMBL" id="JYKN01001852">
    <property type="protein sequence ID" value="KKK18685.1"/>
    <property type="molecule type" value="Genomic_DNA"/>
</dbReference>